<protein>
    <submittedName>
        <fullName evidence="4">Maleylpyruvate isomerase</fullName>
        <ecNumber evidence="4">5.2.1.4</ecNumber>
    </submittedName>
</protein>
<dbReference type="InterPro" id="IPR036249">
    <property type="entry name" value="Thioredoxin-like_sf"/>
</dbReference>
<dbReference type="KEGG" id="pvac:HC248_02711"/>
<reference evidence="4 5" key="1">
    <citation type="submission" date="2020-04" db="EMBL/GenBank/DDBJ databases">
        <title>Complete genome of a Psychrophilic, Marine, Gas Vacuolate Bacterium Polaromonas vacuolata KCTC 22033T.</title>
        <authorList>
            <person name="Hwang K."/>
            <person name="Kim K.M."/>
        </authorList>
    </citation>
    <scope>NUCLEOTIDE SEQUENCE [LARGE SCALE GENOMIC DNA]</scope>
    <source>
        <strain evidence="4 5">KCTC 22033</strain>
    </source>
</reference>
<dbReference type="GO" id="GO:0050077">
    <property type="term" value="F:maleylpyruvate isomerase activity"/>
    <property type="evidence" value="ECO:0007669"/>
    <property type="project" value="UniProtKB-EC"/>
</dbReference>
<dbReference type="InterPro" id="IPR010987">
    <property type="entry name" value="Glutathione-S-Trfase_C-like"/>
</dbReference>
<keyword evidence="4" id="KW-0670">Pyruvate</keyword>
<feature type="domain" description="GST N-terminal" evidence="2">
    <location>
        <begin position="16"/>
        <end position="98"/>
    </location>
</feature>
<dbReference type="PROSITE" id="PS50405">
    <property type="entry name" value="GST_CTER"/>
    <property type="match status" value="1"/>
</dbReference>
<dbReference type="PROSITE" id="PS50404">
    <property type="entry name" value="GST_NTER"/>
    <property type="match status" value="1"/>
</dbReference>
<dbReference type="EC" id="5.2.1.4" evidence="4"/>
<proteinExistence type="inferred from homology"/>
<name>A0A6H2HD44_9BURK</name>
<dbReference type="GO" id="GO:0005737">
    <property type="term" value="C:cytoplasm"/>
    <property type="evidence" value="ECO:0007669"/>
    <property type="project" value="InterPro"/>
</dbReference>
<dbReference type="AlphaFoldDB" id="A0A6H2HD44"/>
<dbReference type="CDD" id="cd03042">
    <property type="entry name" value="GST_N_Zeta"/>
    <property type="match status" value="1"/>
</dbReference>
<dbReference type="EMBL" id="CP051461">
    <property type="protein sequence ID" value="QJC57386.1"/>
    <property type="molecule type" value="Genomic_DNA"/>
</dbReference>
<evidence type="ECO:0000313" key="4">
    <source>
        <dbReference type="EMBL" id="QJC57386.1"/>
    </source>
</evidence>
<dbReference type="GO" id="GO:0016034">
    <property type="term" value="F:maleylacetoacetate isomerase activity"/>
    <property type="evidence" value="ECO:0007669"/>
    <property type="project" value="TreeGrafter"/>
</dbReference>
<evidence type="ECO:0000256" key="1">
    <source>
        <dbReference type="ARBA" id="ARBA00010007"/>
    </source>
</evidence>
<dbReference type="InterPro" id="IPR005955">
    <property type="entry name" value="GST_Zeta"/>
</dbReference>
<dbReference type="InterPro" id="IPR036282">
    <property type="entry name" value="Glutathione-S-Trfase_C_sf"/>
</dbReference>
<dbReference type="GO" id="GO:0006559">
    <property type="term" value="P:L-phenylalanine catabolic process"/>
    <property type="evidence" value="ECO:0007669"/>
    <property type="project" value="TreeGrafter"/>
</dbReference>
<evidence type="ECO:0000313" key="5">
    <source>
        <dbReference type="Proteomes" id="UP000502041"/>
    </source>
</evidence>
<dbReference type="Pfam" id="PF13409">
    <property type="entry name" value="GST_N_2"/>
    <property type="match status" value="1"/>
</dbReference>
<dbReference type="GO" id="GO:0004364">
    <property type="term" value="F:glutathione transferase activity"/>
    <property type="evidence" value="ECO:0007669"/>
    <property type="project" value="TreeGrafter"/>
</dbReference>
<dbReference type="NCBIfam" id="TIGR01262">
    <property type="entry name" value="maiA"/>
    <property type="match status" value="1"/>
</dbReference>
<gene>
    <name evidence="4" type="primary">nagL</name>
    <name evidence="4" type="ORF">HC248_02711</name>
</gene>
<evidence type="ECO:0000259" key="3">
    <source>
        <dbReference type="PROSITE" id="PS50405"/>
    </source>
</evidence>
<feature type="domain" description="GST C-terminal" evidence="3">
    <location>
        <begin position="103"/>
        <end position="228"/>
    </location>
</feature>
<dbReference type="SUPFAM" id="SSF52833">
    <property type="entry name" value="Thioredoxin-like"/>
    <property type="match status" value="1"/>
</dbReference>
<dbReference type="PANTHER" id="PTHR42673:SF4">
    <property type="entry name" value="MALEYLACETOACETATE ISOMERASE"/>
    <property type="match status" value="1"/>
</dbReference>
<dbReference type="InterPro" id="IPR004045">
    <property type="entry name" value="Glutathione_S-Trfase_N"/>
</dbReference>
<dbReference type="InterPro" id="IPR034333">
    <property type="entry name" value="GST_Zeta_N"/>
</dbReference>
<keyword evidence="5" id="KW-1185">Reference proteome</keyword>
<keyword evidence="4" id="KW-0413">Isomerase</keyword>
<dbReference type="Gene3D" id="1.20.1050.10">
    <property type="match status" value="1"/>
</dbReference>
<dbReference type="InterPro" id="IPR040079">
    <property type="entry name" value="Glutathione_S-Trfase"/>
</dbReference>
<evidence type="ECO:0000259" key="2">
    <source>
        <dbReference type="PROSITE" id="PS50404"/>
    </source>
</evidence>
<dbReference type="Gene3D" id="3.40.30.10">
    <property type="entry name" value="Glutaredoxin"/>
    <property type="match status" value="1"/>
</dbReference>
<dbReference type="SFLD" id="SFLDS00019">
    <property type="entry name" value="Glutathione_Transferase_(cytos"/>
    <property type="match status" value="1"/>
</dbReference>
<dbReference type="SUPFAM" id="SSF47616">
    <property type="entry name" value="GST C-terminal domain-like"/>
    <property type="match status" value="1"/>
</dbReference>
<dbReference type="PANTHER" id="PTHR42673">
    <property type="entry name" value="MALEYLACETOACETATE ISOMERASE"/>
    <property type="match status" value="1"/>
</dbReference>
<organism evidence="4 5">
    <name type="scientific">Polaromonas vacuolata</name>
    <dbReference type="NCBI Taxonomy" id="37448"/>
    <lineage>
        <taxon>Bacteria</taxon>
        <taxon>Pseudomonadati</taxon>
        <taxon>Pseudomonadota</taxon>
        <taxon>Betaproteobacteria</taxon>
        <taxon>Burkholderiales</taxon>
        <taxon>Comamonadaceae</taxon>
        <taxon>Polaromonas</taxon>
    </lineage>
</organism>
<comment type="similarity">
    <text evidence="1">Belongs to the GST superfamily. Zeta family.</text>
</comment>
<dbReference type="GO" id="GO:0006749">
    <property type="term" value="P:glutathione metabolic process"/>
    <property type="evidence" value="ECO:0007669"/>
    <property type="project" value="TreeGrafter"/>
</dbReference>
<accession>A0A6H2HD44</accession>
<sequence length="234" mass="25600">MLIARYPNQHLEHNKKMLILHTYWLSLATYRVRIALNLKGIAFEERAHDLSKGAHNSPEFRKLNPAAAVPALEGGTRQPLTQSLAILEWLEESYPTPPLLPPDAESRAKVRSFFLLNAADTHPLAVPRVQAKLAKQFGLDEAAQRAWAAHWYHVGLTAYESQIAPGATRCHGEVLSIADLALASHLIGAVRFGVDLTEFPNTAAVGECLFAIPEFAAAHPRLQLGAPGIESKAV</sequence>
<dbReference type="Proteomes" id="UP000502041">
    <property type="component" value="Chromosome"/>
</dbReference>
<dbReference type="SFLD" id="SFLDG00358">
    <property type="entry name" value="Main_(cytGST)"/>
    <property type="match status" value="1"/>
</dbReference>